<dbReference type="Proteomes" id="UP000055024">
    <property type="component" value="Unassembled WGS sequence"/>
</dbReference>
<accession>A0A0V1EU70</accession>
<comment type="caution">
    <text evidence="1">The sequence shown here is derived from an EMBL/GenBank/DDBJ whole genome shotgun (WGS) entry which is preliminary data.</text>
</comment>
<evidence type="ECO:0000313" key="1">
    <source>
        <dbReference type="EMBL" id="KRY77279.1"/>
    </source>
</evidence>
<evidence type="ECO:0000313" key="2">
    <source>
        <dbReference type="Proteomes" id="UP000055024"/>
    </source>
</evidence>
<dbReference type="AlphaFoldDB" id="A0A0V1EU70"/>
<gene>
    <name evidence="1" type="ORF">T11_3992</name>
</gene>
<organism evidence="1 2">
    <name type="scientific">Trichinella zimbabwensis</name>
    <dbReference type="NCBI Taxonomy" id="268475"/>
    <lineage>
        <taxon>Eukaryota</taxon>
        <taxon>Metazoa</taxon>
        <taxon>Ecdysozoa</taxon>
        <taxon>Nematoda</taxon>
        <taxon>Enoplea</taxon>
        <taxon>Dorylaimia</taxon>
        <taxon>Trichinellida</taxon>
        <taxon>Trichinellidae</taxon>
        <taxon>Trichinella</taxon>
    </lineage>
</organism>
<dbReference type="EMBL" id="JYDP01007164">
    <property type="protein sequence ID" value="KRY77279.1"/>
    <property type="molecule type" value="Genomic_DNA"/>
</dbReference>
<name>A0A0V1EU70_9BILA</name>
<keyword evidence="2" id="KW-1185">Reference proteome</keyword>
<reference evidence="1 2" key="1">
    <citation type="submission" date="2015-01" db="EMBL/GenBank/DDBJ databases">
        <title>Evolution of Trichinella species and genotypes.</title>
        <authorList>
            <person name="Korhonen P.K."/>
            <person name="Edoardo P."/>
            <person name="Giuseppe L.R."/>
            <person name="Gasser R.B."/>
        </authorList>
    </citation>
    <scope>NUCLEOTIDE SEQUENCE [LARGE SCALE GENOMIC DNA]</scope>
    <source>
        <strain evidence="1">ISS1029</strain>
    </source>
</reference>
<proteinExistence type="predicted"/>
<sequence length="46" mass="5697">MRREDFEHAHQFVLIVFIIERIPYSMLLCSIRKKVNLRYLSKNQIF</sequence>
<protein>
    <submittedName>
        <fullName evidence="1">Uncharacterized protein</fullName>
    </submittedName>
</protein>